<dbReference type="AlphaFoldDB" id="A0AA39F1S3"/>
<organism evidence="2 3">
    <name type="scientific">Microctonus hyperodae</name>
    <name type="common">Parasitoid wasp</name>
    <dbReference type="NCBI Taxonomy" id="165561"/>
    <lineage>
        <taxon>Eukaryota</taxon>
        <taxon>Metazoa</taxon>
        <taxon>Ecdysozoa</taxon>
        <taxon>Arthropoda</taxon>
        <taxon>Hexapoda</taxon>
        <taxon>Insecta</taxon>
        <taxon>Pterygota</taxon>
        <taxon>Neoptera</taxon>
        <taxon>Endopterygota</taxon>
        <taxon>Hymenoptera</taxon>
        <taxon>Apocrita</taxon>
        <taxon>Ichneumonoidea</taxon>
        <taxon>Braconidae</taxon>
        <taxon>Euphorinae</taxon>
        <taxon>Microctonus</taxon>
    </lineage>
</organism>
<accession>A0AA39F1S3</accession>
<gene>
    <name evidence="2" type="ORF">PV327_009819</name>
</gene>
<feature type="compositionally biased region" description="Basic residues" evidence="1">
    <location>
        <begin position="1"/>
        <end position="13"/>
    </location>
</feature>
<reference evidence="2" key="2">
    <citation type="submission" date="2023-03" db="EMBL/GenBank/DDBJ databases">
        <authorList>
            <person name="Inwood S.N."/>
            <person name="Skelly J.G."/>
            <person name="Guhlin J."/>
            <person name="Harrop T.W.R."/>
            <person name="Goldson S.G."/>
            <person name="Dearden P.K."/>
        </authorList>
    </citation>
    <scope>NUCLEOTIDE SEQUENCE</scope>
    <source>
        <strain evidence="2">Lincoln</strain>
        <tissue evidence="2">Whole body</tissue>
    </source>
</reference>
<protein>
    <submittedName>
        <fullName evidence="2">Uncharacterized protein</fullName>
    </submittedName>
</protein>
<dbReference type="EMBL" id="JAQQBR010001835">
    <property type="protein sequence ID" value="KAK0161339.1"/>
    <property type="molecule type" value="Genomic_DNA"/>
</dbReference>
<keyword evidence="3" id="KW-1185">Reference proteome</keyword>
<evidence type="ECO:0000313" key="2">
    <source>
        <dbReference type="EMBL" id="KAK0161339.1"/>
    </source>
</evidence>
<evidence type="ECO:0000256" key="1">
    <source>
        <dbReference type="SAM" id="MobiDB-lite"/>
    </source>
</evidence>
<evidence type="ECO:0000313" key="3">
    <source>
        <dbReference type="Proteomes" id="UP001168972"/>
    </source>
</evidence>
<feature type="region of interest" description="Disordered" evidence="1">
    <location>
        <begin position="1"/>
        <end position="23"/>
    </location>
</feature>
<dbReference type="Proteomes" id="UP001168972">
    <property type="component" value="Unassembled WGS sequence"/>
</dbReference>
<name>A0AA39F1S3_MICHY</name>
<sequence>MARRRRRVRKKSQRQLSSMSQNESQIIHDKIIQKIGKLTEDLQNYIHPYATRSKKFENSVSLTICKEKKKATRKLSKKSVIFLGAYRKVPQLINLDDTTSAPTTPGSSQYSFRKFCENINIESCYKIEPMDCQDIRQEV</sequence>
<reference evidence="2" key="1">
    <citation type="journal article" date="2023" name="bioRxiv">
        <title>Scaffold-level genome assemblies of two parasitoid biocontrol wasps reveal the parthenogenesis mechanism and an associated novel virus.</title>
        <authorList>
            <person name="Inwood S."/>
            <person name="Skelly J."/>
            <person name="Guhlin J."/>
            <person name="Harrop T."/>
            <person name="Goldson S."/>
            <person name="Dearden P."/>
        </authorList>
    </citation>
    <scope>NUCLEOTIDE SEQUENCE</scope>
    <source>
        <strain evidence="2">Lincoln</strain>
        <tissue evidence="2">Whole body</tissue>
    </source>
</reference>
<comment type="caution">
    <text evidence="2">The sequence shown here is derived from an EMBL/GenBank/DDBJ whole genome shotgun (WGS) entry which is preliminary data.</text>
</comment>
<proteinExistence type="predicted"/>